<name>A0A1Y6C0T3_9PROT</name>
<dbReference type="RefSeq" id="WP_085123818.1">
    <property type="nucleotide sequence ID" value="NZ_FWZX01000013.1"/>
</dbReference>
<accession>A0A1Y6C0T3</accession>
<sequence length="70" mass="8327">MQQYWVVGGEYRDTKFQVPVGEREEWLGPYTSYDDAKAEWARRAWLTVDEAHTRYRIETIDQDEAPPCTD</sequence>
<evidence type="ECO:0000313" key="2">
    <source>
        <dbReference type="Proteomes" id="UP000192917"/>
    </source>
</evidence>
<dbReference type="AlphaFoldDB" id="A0A1Y6C0T3"/>
<dbReference type="Proteomes" id="UP000192917">
    <property type="component" value="Unassembled WGS sequence"/>
</dbReference>
<organism evidence="1 2">
    <name type="scientific">Tistlia consotensis USBA 355</name>
    <dbReference type="NCBI Taxonomy" id="560819"/>
    <lineage>
        <taxon>Bacteria</taxon>
        <taxon>Pseudomonadati</taxon>
        <taxon>Pseudomonadota</taxon>
        <taxon>Alphaproteobacteria</taxon>
        <taxon>Rhodospirillales</taxon>
        <taxon>Rhodovibrionaceae</taxon>
        <taxon>Tistlia</taxon>
    </lineage>
</organism>
<dbReference type="Pfam" id="PF13773">
    <property type="entry name" value="DUF4170"/>
    <property type="match status" value="1"/>
</dbReference>
<proteinExistence type="predicted"/>
<dbReference type="Gene3D" id="3.30.70.2400">
    <property type="entry name" value="Uncharacterised protein PF13773, DUF4170"/>
    <property type="match status" value="1"/>
</dbReference>
<dbReference type="InterPro" id="IPR025226">
    <property type="entry name" value="DUF4170"/>
</dbReference>
<evidence type="ECO:0008006" key="3">
    <source>
        <dbReference type="Google" id="ProtNLM"/>
    </source>
</evidence>
<reference evidence="1 2" key="1">
    <citation type="submission" date="2017-04" db="EMBL/GenBank/DDBJ databases">
        <authorList>
            <person name="Afonso C.L."/>
            <person name="Miller P.J."/>
            <person name="Scott M.A."/>
            <person name="Spackman E."/>
            <person name="Goraichik I."/>
            <person name="Dimitrov K.M."/>
            <person name="Suarez D.L."/>
            <person name="Swayne D.E."/>
        </authorList>
    </citation>
    <scope>NUCLEOTIDE SEQUENCE [LARGE SCALE GENOMIC DNA]</scope>
    <source>
        <strain evidence="1 2">USBA 355</strain>
    </source>
</reference>
<keyword evidence="2" id="KW-1185">Reference proteome</keyword>
<evidence type="ECO:0000313" key="1">
    <source>
        <dbReference type="EMBL" id="SMF39549.1"/>
    </source>
</evidence>
<dbReference type="EMBL" id="FWZX01000013">
    <property type="protein sequence ID" value="SMF39549.1"/>
    <property type="molecule type" value="Genomic_DNA"/>
</dbReference>
<protein>
    <recommendedName>
        <fullName evidence="3">DUF4170 domain-containing protein</fullName>
    </recommendedName>
</protein>
<gene>
    <name evidence="1" type="ORF">SAMN05428998_113142</name>
</gene>
<dbReference type="STRING" id="560819.SAMN05428998_113142"/>